<comment type="caution">
    <text evidence="2">The sequence shown here is derived from an EMBL/GenBank/DDBJ whole genome shotgun (WGS) entry which is preliminary data.</text>
</comment>
<keyword evidence="3" id="KW-1185">Reference proteome</keyword>
<dbReference type="Proteomes" id="UP000266886">
    <property type="component" value="Unassembled WGS sequence"/>
</dbReference>
<organism evidence="2 3">
    <name type="scientific">Corynebacterium gottingense</name>
    <dbReference type="NCBI Taxonomy" id="2041036"/>
    <lineage>
        <taxon>Bacteria</taxon>
        <taxon>Bacillati</taxon>
        <taxon>Actinomycetota</taxon>
        <taxon>Actinomycetes</taxon>
        <taxon>Mycobacteriales</taxon>
        <taxon>Corynebacteriaceae</taxon>
        <taxon>Corynebacterium</taxon>
    </lineage>
</organism>
<keyword evidence="1" id="KW-0812">Transmembrane</keyword>
<accession>A0ABX9UKF9</accession>
<evidence type="ECO:0008006" key="4">
    <source>
        <dbReference type="Google" id="ProtNLM"/>
    </source>
</evidence>
<feature type="transmembrane region" description="Helical" evidence="1">
    <location>
        <begin position="20"/>
        <end position="48"/>
    </location>
</feature>
<keyword evidence="1" id="KW-1133">Transmembrane helix</keyword>
<keyword evidence="1" id="KW-0472">Membrane</keyword>
<dbReference type="RefSeq" id="WP_122085669.1">
    <property type="nucleotide sequence ID" value="NZ_CBCRWO010000006.1"/>
</dbReference>
<name>A0ABX9UKF9_9CORY</name>
<evidence type="ECO:0000313" key="2">
    <source>
        <dbReference type="EMBL" id="RMD19682.1"/>
    </source>
</evidence>
<proteinExistence type="predicted"/>
<gene>
    <name evidence="2" type="ORF">EAW56_06055</name>
</gene>
<evidence type="ECO:0000256" key="1">
    <source>
        <dbReference type="SAM" id="Phobius"/>
    </source>
</evidence>
<evidence type="ECO:0000313" key="3">
    <source>
        <dbReference type="Proteomes" id="UP000266886"/>
    </source>
</evidence>
<reference evidence="2 3" key="1">
    <citation type="submission" date="2018-10" db="EMBL/GenBank/DDBJ databases">
        <title>Whole genome sequence of Corynebacterium gottingense DSM 130494T.</title>
        <authorList>
            <person name="Bernier A.-M."/>
            <person name="Bernard K."/>
        </authorList>
    </citation>
    <scope>NUCLEOTIDE SEQUENCE [LARGE SCALE GENOMIC DNA]</scope>
    <source>
        <strain evidence="2 3">DSM 103494</strain>
    </source>
</reference>
<protein>
    <recommendedName>
        <fullName evidence="4">PH domain-containing protein</fullName>
    </recommendedName>
</protein>
<dbReference type="EMBL" id="RDRE01000007">
    <property type="protein sequence ID" value="RMD19682.1"/>
    <property type="molecule type" value="Genomic_DNA"/>
</dbReference>
<sequence>MSEPLHWSKKTADYATGVTFGAMFFVVFGLVLDDLILGTALGVLWFVVFSGFTEKREAHFDGETLRLVEDGESTNLLAENIESVDLTDGDMIVRTKNGEEYALESDDEGLREFVDKLRAELTEV</sequence>